<sequence length="480" mass="56263">MKERKVLASFSDEEREKAMKKYQSISPYLEGQIPLHKIAVHSNYSIRTMRYWLKHYRDNGLVGLLAKQRRDKGDMELDEKVRAIVKKLFLKNKNLSLAAIHRKTITWCKENKIGEPSYYQVRKIIKEIPKQLETLAHEGSKVYSNKYDLIYLREAEYSNKIWQADHTMLDIEVINAKGLPERPWLTVVIDDYSRAIAGYYIDFGNPDTLRTSLTLRQAIWRKENPEWMICGIPETFYTNHGSDFTSKHLEQVAVDLKMAVSFSRVGVPRGRGKVERFFRTINTMFLQELPGFIKNKKTIKLLTLEDLIARFHDWLLTTYHNKVHSTTKQKPIEMWNQSGFLPNMPSDLEDLDLLLLHVGKGRIVHSDGIHFLGLKYVHPNLSAFIGETVEIRYDPRDISEIRIFYKREFLYNAIATTLEGYSVSLKEIESERNKQRRKLSKELTISTQSVIGKIKQEKNSSQSKKKTIDRKSKLKRYWND</sequence>
<dbReference type="InterPro" id="IPR001584">
    <property type="entry name" value="Integrase_cat-core"/>
</dbReference>
<dbReference type="InterPro" id="IPR055247">
    <property type="entry name" value="InsJ-like_HTH"/>
</dbReference>
<comment type="caution">
    <text evidence="4">The sequence shown here is derived from an EMBL/GenBank/DDBJ whole genome shotgun (WGS) entry which is preliminary data.</text>
</comment>
<dbReference type="SUPFAM" id="SSF50610">
    <property type="entry name" value="mu transposase, C-terminal domain"/>
    <property type="match status" value="1"/>
</dbReference>
<dbReference type="PANTHER" id="PTHR35004:SF6">
    <property type="entry name" value="TRANSPOSASE"/>
    <property type="match status" value="1"/>
</dbReference>
<dbReference type="Gene3D" id="3.30.420.10">
    <property type="entry name" value="Ribonuclease H-like superfamily/Ribonuclease H"/>
    <property type="match status" value="1"/>
</dbReference>
<evidence type="ECO:0000256" key="1">
    <source>
        <dbReference type="ARBA" id="ARBA00002286"/>
    </source>
</evidence>
<dbReference type="InterPro" id="IPR009004">
    <property type="entry name" value="Transposase_Mu_C"/>
</dbReference>
<accession>A0A9X6N267</accession>
<feature type="domain" description="Integrase catalytic" evidence="3">
    <location>
        <begin position="152"/>
        <end position="339"/>
    </location>
</feature>
<organism evidence="4 5">
    <name type="scientific">Bacillus thuringiensis subsp. medellin</name>
    <dbReference type="NCBI Taxonomy" id="79672"/>
    <lineage>
        <taxon>Bacteria</taxon>
        <taxon>Bacillati</taxon>
        <taxon>Bacillota</taxon>
        <taxon>Bacilli</taxon>
        <taxon>Bacillales</taxon>
        <taxon>Bacillaceae</taxon>
        <taxon>Bacillus</taxon>
        <taxon>Bacillus cereus group</taxon>
    </lineage>
</organism>
<protein>
    <submittedName>
        <fullName evidence="4">Transposase</fullName>
    </submittedName>
</protein>
<dbReference type="InterPro" id="IPR036397">
    <property type="entry name" value="RNaseH_sf"/>
</dbReference>
<dbReference type="AlphaFoldDB" id="A0A9X6N267"/>
<dbReference type="SUPFAM" id="SSF53098">
    <property type="entry name" value="Ribonuclease H-like"/>
    <property type="match status" value="1"/>
</dbReference>
<gene>
    <name evidence="4" type="ORF">BK784_29520</name>
</gene>
<dbReference type="Pfam" id="PF13518">
    <property type="entry name" value="HTH_28"/>
    <property type="match status" value="1"/>
</dbReference>
<dbReference type="GO" id="GO:0015074">
    <property type="term" value="P:DNA integration"/>
    <property type="evidence" value="ECO:0007669"/>
    <property type="project" value="InterPro"/>
</dbReference>
<dbReference type="Proteomes" id="UP000195160">
    <property type="component" value="Unassembled WGS sequence"/>
</dbReference>
<dbReference type="Pfam" id="PF00665">
    <property type="entry name" value="rve"/>
    <property type="match status" value="1"/>
</dbReference>
<evidence type="ECO:0000313" key="5">
    <source>
        <dbReference type="Proteomes" id="UP000195160"/>
    </source>
</evidence>
<dbReference type="GO" id="GO:0003676">
    <property type="term" value="F:nucleic acid binding"/>
    <property type="evidence" value="ECO:0007669"/>
    <property type="project" value="InterPro"/>
</dbReference>
<dbReference type="Pfam" id="PF09299">
    <property type="entry name" value="Mu-transpos_C"/>
    <property type="match status" value="1"/>
</dbReference>
<dbReference type="PROSITE" id="PS50994">
    <property type="entry name" value="INTEGRASE"/>
    <property type="match status" value="1"/>
</dbReference>
<feature type="compositionally biased region" description="Basic residues" evidence="2">
    <location>
        <begin position="463"/>
        <end position="480"/>
    </location>
</feature>
<dbReference type="InterPro" id="IPR015378">
    <property type="entry name" value="Transposase-like_Mu_C"/>
</dbReference>
<dbReference type="EMBL" id="MOOV01000255">
    <property type="protein sequence ID" value="OUB87755.1"/>
    <property type="molecule type" value="Genomic_DNA"/>
</dbReference>
<name>A0A9X6N267_BACTV</name>
<dbReference type="Gene3D" id="1.10.10.60">
    <property type="entry name" value="Homeodomain-like"/>
    <property type="match status" value="1"/>
</dbReference>
<dbReference type="PANTHER" id="PTHR35004">
    <property type="entry name" value="TRANSPOSASE RV3428C-RELATED"/>
    <property type="match status" value="1"/>
</dbReference>
<evidence type="ECO:0000256" key="2">
    <source>
        <dbReference type="SAM" id="MobiDB-lite"/>
    </source>
</evidence>
<comment type="function">
    <text evidence="1">Involved in the transposition of the insertion sequence.</text>
</comment>
<reference evidence="4 5" key="1">
    <citation type="submission" date="2016-10" db="EMBL/GenBank/DDBJ databases">
        <title>Comparative genomics of Bacillus thuringiensis reveals a path to pathogens against multiple invertebrate hosts.</title>
        <authorList>
            <person name="Zheng J."/>
            <person name="Gao Q."/>
            <person name="Liu H."/>
            <person name="Peng D."/>
            <person name="Ruan L."/>
            <person name="Sun M."/>
        </authorList>
    </citation>
    <scope>NUCLEOTIDE SEQUENCE [LARGE SCALE GENOMIC DNA]</scope>
    <source>
        <strain evidence="4">T30001</strain>
    </source>
</reference>
<evidence type="ECO:0000259" key="3">
    <source>
        <dbReference type="PROSITE" id="PS50994"/>
    </source>
</evidence>
<proteinExistence type="predicted"/>
<evidence type="ECO:0000313" key="4">
    <source>
        <dbReference type="EMBL" id="OUB87755.1"/>
    </source>
</evidence>
<dbReference type="RefSeq" id="WP_088069959.1">
    <property type="nucleotide sequence ID" value="NZ_MOOV01000255.1"/>
</dbReference>
<feature type="region of interest" description="Disordered" evidence="2">
    <location>
        <begin position="454"/>
        <end position="480"/>
    </location>
</feature>
<dbReference type="InterPro" id="IPR012337">
    <property type="entry name" value="RNaseH-like_sf"/>
</dbReference>